<evidence type="ECO:0000256" key="1">
    <source>
        <dbReference type="ARBA" id="ARBA00008026"/>
    </source>
</evidence>
<evidence type="ECO:0000259" key="10">
    <source>
        <dbReference type="Pfam" id="PF00586"/>
    </source>
</evidence>
<feature type="binding site" description="in other chain" evidence="9">
    <location>
        <position position="29"/>
    </location>
    <ligand>
        <name>ATP</name>
        <dbReference type="ChEBI" id="CHEBI:30616"/>
        <note>ligand shared between dimeric partners</note>
    </ligand>
</feature>
<dbReference type="GO" id="GO:0005524">
    <property type="term" value="F:ATP binding"/>
    <property type="evidence" value="ECO:0007669"/>
    <property type="project" value="UniProtKB-UniRule"/>
</dbReference>
<comment type="similarity">
    <text evidence="1 9">Belongs to the selenophosphate synthase 1 family. Class I subfamily.</text>
</comment>
<dbReference type="Gene3D" id="3.90.650.10">
    <property type="entry name" value="PurM-like C-terminal domain"/>
    <property type="match status" value="1"/>
</dbReference>
<dbReference type="GO" id="GO:0016260">
    <property type="term" value="P:selenocysteine biosynthetic process"/>
    <property type="evidence" value="ECO:0007669"/>
    <property type="project" value="InterPro"/>
</dbReference>
<feature type="domain" description="PurM-like C-terminal" evidence="11">
    <location>
        <begin position="178"/>
        <end position="351"/>
    </location>
</feature>
<feature type="binding site" description="in other chain" evidence="9">
    <location>
        <begin position="57"/>
        <end position="59"/>
    </location>
    <ligand>
        <name>ATP</name>
        <dbReference type="ChEBI" id="CHEBI:30616"/>
        <note>ligand shared between dimeric partners</note>
    </ligand>
</feature>
<dbReference type="SUPFAM" id="SSF56042">
    <property type="entry name" value="PurM C-terminal domain-like"/>
    <property type="match status" value="1"/>
</dbReference>
<dbReference type="InterPro" id="IPR004536">
    <property type="entry name" value="SPS/SelD"/>
</dbReference>
<evidence type="ECO:0000313" key="12">
    <source>
        <dbReference type="EMBL" id="GGC75346.1"/>
    </source>
</evidence>
<dbReference type="NCBIfam" id="NF002098">
    <property type="entry name" value="PRK00943.1"/>
    <property type="match status" value="1"/>
</dbReference>
<keyword evidence="3 9" id="KW-0479">Metal-binding</keyword>
<evidence type="ECO:0000256" key="7">
    <source>
        <dbReference type="ARBA" id="ARBA00022842"/>
    </source>
</evidence>
<feature type="binding site" evidence="9">
    <location>
        <position position="60"/>
    </location>
    <ligand>
        <name>Mg(2+)</name>
        <dbReference type="ChEBI" id="CHEBI:18420"/>
    </ligand>
</feature>
<dbReference type="FunFam" id="3.30.1330.10:FF:000003">
    <property type="entry name" value="Selenide, water dikinase"/>
    <property type="match status" value="1"/>
</dbReference>
<feature type="binding site" description="in other chain" evidence="9">
    <location>
        <position position="77"/>
    </location>
    <ligand>
        <name>ATP</name>
        <dbReference type="ChEBI" id="CHEBI:30616"/>
        <note>ligand shared between dimeric partners</note>
    </ligand>
</feature>
<dbReference type="EC" id="2.7.9.3" evidence="9"/>
<comment type="subunit">
    <text evidence="9">Homodimer.</text>
</comment>
<dbReference type="InterPro" id="IPR036921">
    <property type="entry name" value="PurM-like_N_sf"/>
</dbReference>
<feature type="binding site" evidence="9">
    <location>
        <begin position="148"/>
        <end position="150"/>
    </location>
    <ligand>
        <name>ATP</name>
        <dbReference type="ChEBI" id="CHEBI:30616"/>
        <note>ligand shared between dimeric partners</note>
    </ligand>
</feature>
<reference evidence="12" key="1">
    <citation type="journal article" date="2014" name="Int. J. Syst. Evol. Microbiol.">
        <title>Complete genome sequence of Corynebacterium casei LMG S-19264T (=DSM 44701T), isolated from a smear-ripened cheese.</title>
        <authorList>
            <consortium name="US DOE Joint Genome Institute (JGI-PGF)"/>
            <person name="Walter F."/>
            <person name="Albersmeier A."/>
            <person name="Kalinowski J."/>
            <person name="Ruckert C."/>
        </authorList>
    </citation>
    <scope>NUCLEOTIDE SEQUENCE</scope>
    <source>
        <strain evidence="12">CGMCC 1.12919</strain>
    </source>
</reference>
<evidence type="ECO:0000313" key="13">
    <source>
        <dbReference type="Proteomes" id="UP000637002"/>
    </source>
</evidence>
<dbReference type="RefSeq" id="WP_188610670.1">
    <property type="nucleotide sequence ID" value="NZ_BMGG01000006.1"/>
</dbReference>
<feature type="binding site" evidence="9">
    <location>
        <position position="100"/>
    </location>
    <ligand>
        <name>Mg(2+)</name>
        <dbReference type="ChEBI" id="CHEBI:18420"/>
    </ligand>
</feature>
<keyword evidence="5 9" id="KW-0418">Kinase</keyword>
<dbReference type="Proteomes" id="UP000637002">
    <property type="component" value="Unassembled WGS sequence"/>
</dbReference>
<sequence>MAQSSPTGDVDTPAIRLTSLAHGGGCGCKLAPAVLQQLLAGQPAAAPFRQLLVGTETGDDAAVWQLDDEHCVIATTDFFMPVVDDARDFGRIAATNAISDVYAMGGRPIFALAILGMPLGRLSTDAVRDILAGGAAACAEAGIPVAGGHSIDAPEPIYGLAVIGTCRPGEVRRNAGAQSGDALILTKALGVGIYSAAFKKEELAPAAYAELIASTTLLNRIGAELGREEAVHAVTDVTGFGLLGHALEMARGSGVTLVIRDGAPALFAEAERLAREGFVTGASHRNWDSYGADVVLPPELPVWRRHVLTDPQTSGGLLIACAAAEGDALLARIVAAGYPAARRVGVVEAGAARVRIES</sequence>
<evidence type="ECO:0000256" key="5">
    <source>
        <dbReference type="ARBA" id="ARBA00022777"/>
    </source>
</evidence>
<dbReference type="InterPro" id="IPR016188">
    <property type="entry name" value="PurM-like_N"/>
</dbReference>
<feature type="binding site" evidence="9">
    <location>
        <position position="236"/>
    </location>
    <ligand>
        <name>Mg(2+)</name>
        <dbReference type="ChEBI" id="CHEBI:18420"/>
    </ligand>
</feature>
<dbReference type="HAMAP" id="MF_00625">
    <property type="entry name" value="SelD"/>
    <property type="match status" value="1"/>
</dbReference>
<dbReference type="GO" id="GO:0005737">
    <property type="term" value="C:cytoplasm"/>
    <property type="evidence" value="ECO:0007669"/>
    <property type="project" value="TreeGrafter"/>
</dbReference>
<dbReference type="PANTHER" id="PTHR10256:SF0">
    <property type="entry name" value="INACTIVE SELENIDE, WATER DIKINASE-LIKE PROTEIN-RELATED"/>
    <property type="match status" value="1"/>
</dbReference>
<dbReference type="PANTHER" id="PTHR10256">
    <property type="entry name" value="SELENIDE, WATER DIKINASE"/>
    <property type="match status" value="1"/>
</dbReference>
<accession>A0A916UK77</accession>
<keyword evidence="4 9" id="KW-0547">Nucleotide-binding</keyword>
<dbReference type="CDD" id="cd02195">
    <property type="entry name" value="SelD"/>
    <property type="match status" value="1"/>
</dbReference>
<dbReference type="AlphaFoldDB" id="A0A916UK77"/>
<comment type="function">
    <text evidence="9">Synthesizes selenophosphate from selenide and ATP.</text>
</comment>
<keyword evidence="6 9" id="KW-0067">ATP-binding</keyword>
<feature type="site" description="Important for catalytic activity" evidence="9">
    <location>
        <position position="29"/>
    </location>
</feature>
<evidence type="ECO:0000256" key="2">
    <source>
        <dbReference type="ARBA" id="ARBA00022679"/>
    </source>
</evidence>
<name>A0A916UK77_9HYPH</name>
<dbReference type="SUPFAM" id="SSF55326">
    <property type="entry name" value="PurM N-terminal domain-like"/>
    <property type="match status" value="1"/>
</dbReference>
<dbReference type="Pfam" id="PF02769">
    <property type="entry name" value="AIRS_C"/>
    <property type="match status" value="1"/>
</dbReference>
<comment type="caution">
    <text evidence="12">The sequence shown here is derived from an EMBL/GenBank/DDBJ whole genome shotgun (WGS) entry which is preliminary data.</text>
</comment>
<evidence type="ECO:0000256" key="6">
    <source>
        <dbReference type="ARBA" id="ARBA00022840"/>
    </source>
</evidence>
<evidence type="ECO:0000256" key="4">
    <source>
        <dbReference type="ARBA" id="ARBA00022741"/>
    </source>
</evidence>
<dbReference type="EMBL" id="BMGG01000006">
    <property type="protein sequence ID" value="GGC75346.1"/>
    <property type="molecule type" value="Genomic_DNA"/>
</dbReference>
<dbReference type="InterPro" id="IPR036676">
    <property type="entry name" value="PurM-like_C_sf"/>
</dbReference>
<dbReference type="Gene3D" id="3.30.1330.10">
    <property type="entry name" value="PurM-like, N-terminal domain"/>
    <property type="match status" value="1"/>
</dbReference>
<dbReference type="NCBIfam" id="TIGR00476">
    <property type="entry name" value="selD"/>
    <property type="match status" value="1"/>
</dbReference>
<proteinExistence type="inferred from homology"/>
<dbReference type="PIRSF" id="PIRSF036407">
    <property type="entry name" value="Selenphspht_syn"/>
    <property type="match status" value="1"/>
</dbReference>
<comment type="cofactor">
    <cofactor evidence="9">
        <name>Mg(2+)</name>
        <dbReference type="ChEBI" id="CHEBI:18420"/>
    </cofactor>
    <text evidence="9">Binds 1 Mg(2+) ion per monomer.</text>
</comment>
<dbReference type="GO" id="GO:0000287">
    <property type="term" value="F:magnesium ion binding"/>
    <property type="evidence" value="ECO:0007669"/>
    <property type="project" value="UniProtKB-UniRule"/>
</dbReference>
<comment type="catalytic activity">
    <reaction evidence="9">
        <text>hydrogenselenide + ATP + H2O = selenophosphate + AMP + phosphate + 2 H(+)</text>
        <dbReference type="Rhea" id="RHEA:18737"/>
        <dbReference type="ChEBI" id="CHEBI:15377"/>
        <dbReference type="ChEBI" id="CHEBI:15378"/>
        <dbReference type="ChEBI" id="CHEBI:16144"/>
        <dbReference type="ChEBI" id="CHEBI:29317"/>
        <dbReference type="ChEBI" id="CHEBI:30616"/>
        <dbReference type="ChEBI" id="CHEBI:43474"/>
        <dbReference type="ChEBI" id="CHEBI:456215"/>
        <dbReference type="EC" id="2.7.9.3"/>
    </reaction>
</comment>
<keyword evidence="7 9" id="KW-0460">Magnesium</keyword>
<reference evidence="12" key="2">
    <citation type="submission" date="2020-09" db="EMBL/GenBank/DDBJ databases">
        <authorList>
            <person name="Sun Q."/>
            <person name="Zhou Y."/>
        </authorList>
    </citation>
    <scope>NUCLEOTIDE SEQUENCE</scope>
    <source>
        <strain evidence="12">CGMCC 1.12919</strain>
    </source>
</reference>
<dbReference type="Pfam" id="PF00586">
    <property type="entry name" value="AIRS"/>
    <property type="match status" value="1"/>
</dbReference>
<feature type="domain" description="PurM-like N-terminal" evidence="10">
    <location>
        <begin position="58"/>
        <end position="165"/>
    </location>
</feature>
<evidence type="ECO:0000259" key="11">
    <source>
        <dbReference type="Pfam" id="PF02769"/>
    </source>
</evidence>
<gene>
    <name evidence="9 12" type="primary">selD</name>
    <name evidence="12" type="ORF">GCM10010994_37240</name>
</gene>
<feature type="binding site" description="in other chain" evidence="9">
    <location>
        <position position="100"/>
    </location>
    <ligand>
        <name>ATP</name>
        <dbReference type="ChEBI" id="CHEBI:30616"/>
        <note>ligand shared between dimeric partners</note>
    </ligand>
</feature>
<organism evidence="12 13">
    <name type="scientific">Chelatococcus reniformis</name>
    <dbReference type="NCBI Taxonomy" id="1494448"/>
    <lineage>
        <taxon>Bacteria</taxon>
        <taxon>Pseudomonadati</taxon>
        <taxon>Pseudomonadota</taxon>
        <taxon>Alphaproteobacteria</taxon>
        <taxon>Hyphomicrobiales</taxon>
        <taxon>Chelatococcaceae</taxon>
        <taxon>Chelatococcus</taxon>
    </lineage>
</organism>
<feature type="active site" evidence="9">
    <location>
        <position position="26"/>
    </location>
</feature>
<evidence type="ECO:0000256" key="3">
    <source>
        <dbReference type="ARBA" id="ARBA00022723"/>
    </source>
</evidence>
<dbReference type="GO" id="GO:0004756">
    <property type="term" value="F:selenide, water dikinase activity"/>
    <property type="evidence" value="ECO:0007669"/>
    <property type="project" value="UniProtKB-UniRule"/>
</dbReference>
<dbReference type="InterPro" id="IPR010918">
    <property type="entry name" value="PurM-like_C_dom"/>
</dbReference>
<protein>
    <recommendedName>
        <fullName evidence="9">Selenide, water dikinase</fullName>
        <ecNumber evidence="9">2.7.9.3</ecNumber>
    </recommendedName>
    <alternativeName>
        <fullName evidence="9">Selenium donor protein</fullName>
    </alternativeName>
    <alternativeName>
        <fullName evidence="9">Selenophosphate synthase</fullName>
    </alternativeName>
</protein>
<keyword evidence="2 9" id="KW-0808">Transferase</keyword>
<evidence type="ECO:0000256" key="8">
    <source>
        <dbReference type="ARBA" id="ARBA00023266"/>
    </source>
</evidence>
<dbReference type="InterPro" id="IPR023061">
    <property type="entry name" value="SelD_I"/>
</dbReference>
<keyword evidence="13" id="KW-1185">Reference proteome</keyword>
<keyword evidence="8 9" id="KW-0711">Selenium</keyword>
<evidence type="ECO:0000256" key="9">
    <source>
        <dbReference type="HAMAP-Rule" id="MF_00625"/>
    </source>
</evidence>